<dbReference type="GO" id="GO:0043171">
    <property type="term" value="P:peptide catabolic process"/>
    <property type="evidence" value="ECO:0007669"/>
    <property type="project" value="TreeGrafter"/>
</dbReference>
<dbReference type="GO" id="GO:0004222">
    <property type="term" value="F:metalloendopeptidase activity"/>
    <property type="evidence" value="ECO:0007669"/>
    <property type="project" value="UniProtKB-EC"/>
</dbReference>
<keyword evidence="5" id="KW-0378">Hydrolase</keyword>
<feature type="domain" description="Peptidase M16 C-terminal" evidence="15">
    <location>
        <begin position="198"/>
        <end position="376"/>
    </location>
</feature>
<feature type="domain" description="Peptidase M16 N-terminal" evidence="14">
    <location>
        <begin position="34"/>
        <end position="172"/>
    </location>
</feature>
<gene>
    <name evidence="18" type="ORF">LOTGIDRAFT_232210</name>
</gene>
<keyword evidence="4" id="KW-0479">Metal-binding</keyword>
<dbReference type="GO" id="GO:0046872">
    <property type="term" value="F:metal ion binding"/>
    <property type="evidence" value="ECO:0007669"/>
    <property type="project" value="UniProtKB-KW"/>
</dbReference>
<dbReference type="EC" id="3.4.24.56" evidence="9"/>
<reference evidence="18 19" key="1">
    <citation type="journal article" date="2013" name="Nature">
        <title>Insights into bilaterian evolution from three spiralian genomes.</title>
        <authorList>
            <person name="Simakov O."/>
            <person name="Marletaz F."/>
            <person name="Cho S.J."/>
            <person name="Edsinger-Gonzales E."/>
            <person name="Havlak P."/>
            <person name="Hellsten U."/>
            <person name="Kuo D.H."/>
            <person name="Larsson T."/>
            <person name="Lv J."/>
            <person name="Arendt D."/>
            <person name="Savage R."/>
            <person name="Osoegawa K."/>
            <person name="de Jong P."/>
            <person name="Grimwood J."/>
            <person name="Chapman J.A."/>
            <person name="Shapiro H."/>
            <person name="Aerts A."/>
            <person name="Otillar R.P."/>
            <person name="Terry A.Y."/>
            <person name="Boore J.L."/>
            <person name="Grigoriev I.V."/>
            <person name="Lindberg D.R."/>
            <person name="Seaver E.C."/>
            <person name="Weisblat D.A."/>
            <person name="Putnam N.H."/>
            <person name="Rokhsar D.S."/>
        </authorList>
    </citation>
    <scope>NUCLEOTIDE SEQUENCE [LARGE SCALE GENOMIC DNA]</scope>
</reference>
<proteinExistence type="inferred from homology"/>
<dbReference type="FunFam" id="3.30.830.10:FF:000004">
    <property type="entry name" value="Putative insulin-degrading enzyme"/>
    <property type="match status" value="1"/>
</dbReference>
<dbReference type="FunFam" id="3.30.830.10:FF:000005">
    <property type="entry name" value="nardilysin isoform X1"/>
    <property type="match status" value="1"/>
</dbReference>
<dbReference type="GeneID" id="20248839"/>
<evidence type="ECO:0000313" key="19">
    <source>
        <dbReference type="Proteomes" id="UP000030746"/>
    </source>
</evidence>
<keyword evidence="3" id="KW-0645">Protease</keyword>
<feature type="domain" description="Peptidase M16 middle/third" evidence="16">
    <location>
        <begin position="382"/>
        <end position="653"/>
    </location>
</feature>
<name>V4ANC9_LOTGI</name>
<dbReference type="PROSITE" id="PS00143">
    <property type="entry name" value="INSULINASE"/>
    <property type="match status" value="1"/>
</dbReference>
<dbReference type="InterPro" id="IPR007863">
    <property type="entry name" value="Peptidase_M16_C"/>
</dbReference>
<dbReference type="HOGENOM" id="CLU_004639_1_1_1"/>
<protein>
    <recommendedName>
        <fullName evidence="10">Insulin-degrading enzyme</fullName>
        <ecNumber evidence="9">3.4.24.56</ecNumber>
    </recommendedName>
    <alternativeName>
        <fullName evidence="12">Insulin protease</fullName>
    </alternativeName>
    <alternativeName>
        <fullName evidence="11">Insulysin</fullName>
    </alternativeName>
</protein>
<evidence type="ECO:0000256" key="2">
    <source>
        <dbReference type="ARBA" id="ARBA00007261"/>
    </source>
</evidence>
<dbReference type="OMA" id="WIFDEMK"/>
<feature type="domain" description="Coenzyme PQQ synthesis protein F-like C-terminal lobe" evidence="17">
    <location>
        <begin position="761"/>
        <end position="859"/>
    </location>
</feature>
<dbReference type="MEROPS" id="M16.A09"/>
<dbReference type="EMBL" id="KB201701">
    <property type="protein sequence ID" value="ESO95121.1"/>
    <property type="molecule type" value="Genomic_DNA"/>
</dbReference>
<evidence type="ECO:0000259" key="17">
    <source>
        <dbReference type="Pfam" id="PF22456"/>
    </source>
</evidence>
<evidence type="ECO:0000256" key="3">
    <source>
        <dbReference type="ARBA" id="ARBA00022670"/>
    </source>
</evidence>
<evidence type="ECO:0000259" key="16">
    <source>
        <dbReference type="Pfam" id="PF16187"/>
    </source>
</evidence>
<dbReference type="FunFam" id="3.30.830.10:FF:000030">
    <property type="entry name" value="Insulin-degrading enzyme"/>
    <property type="match status" value="1"/>
</dbReference>
<evidence type="ECO:0000256" key="5">
    <source>
        <dbReference type="ARBA" id="ARBA00022801"/>
    </source>
</evidence>
<dbReference type="Proteomes" id="UP000030746">
    <property type="component" value="Unassembled WGS sequence"/>
</dbReference>
<keyword evidence="7" id="KW-0482">Metalloprotease</keyword>
<comment type="cofactor">
    <cofactor evidence="1">
        <name>Zn(2+)</name>
        <dbReference type="ChEBI" id="CHEBI:29105"/>
    </cofactor>
</comment>
<evidence type="ECO:0000259" key="14">
    <source>
        <dbReference type="Pfam" id="PF00675"/>
    </source>
</evidence>
<dbReference type="InterPro" id="IPR054734">
    <property type="entry name" value="PqqF-like_C_4"/>
</dbReference>
<dbReference type="GO" id="GO:0051603">
    <property type="term" value="P:proteolysis involved in protein catabolic process"/>
    <property type="evidence" value="ECO:0007669"/>
    <property type="project" value="TreeGrafter"/>
</dbReference>
<evidence type="ECO:0000259" key="15">
    <source>
        <dbReference type="Pfam" id="PF05193"/>
    </source>
</evidence>
<dbReference type="RefSeq" id="XP_009054310.1">
    <property type="nucleotide sequence ID" value="XM_009056062.1"/>
</dbReference>
<dbReference type="FunFam" id="3.30.830.10:FF:000003">
    <property type="entry name" value="Insulin-degrading enzyme"/>
    <property type="match status" value="1"/>
</dbReference>
<dbReference type="InterPro" id="IPR001431">
    <property type="entry name" value="Pept_M16_Zn_BS"/>
</dbReference>
<accession>V4ANC9</accession>
<dbReference type="InterPro" id="IPR032632">
    <property type="entry name" value="Peptidase_M16_M"/>
</dbReference>
<dbReference type="Pfam" id="PF16187">
    <property type="entry name" value="Peptidase_M16_M"/>
    <property type="match status" value="1"/>
</dbReference>
<evidence type="ECO:0000256" key="6">
    <source>
        <dbReference type="ARBA" id="ARBA00022833"/>
    </source>
</evidence>
<dbReference type="OrthoDB" id="952271at2759"/>
<evidence type="ECO:0000313" key="18">
    <source>
        <dbReference type="EMBL" id="ESO95121.1"/>
    </source>
</evidence>
<organism evidence="18 19">
    <name type="scientific">Lottia gigantea</name>
    <name type="common">Giant owl limpet</name>
    <dbReference type="NCBI Taxonomy" id="225164"/>
    <lineage>
        <taxon>Eukaryota</taxon>
        <taxon>Metazoa</taxon>
        <taxon>Spiralia</taxon>
        <taxon>Lophotrochozoa</taxon>
        <taxon>Mollusca</taxon>
        <taxon>Gastropoda</taxon>
        <taxon>Patellogastropoda</taxon>
        <taxon>Lottioidea</taxon>
        <taxon>Lottiidae</taxon>
        <taxon>Lottia</taxon>
    </lineage>
</organism>
<evidence type="ECO:0000256" key="12">
    <source>
        <dbReference type="ARBA" id="ARBA00080349"/>
    </source>
</evidence>
<evidence type="ECO:0000256" key="13">
    <source>
        <dbReference type="RuleBase" id="RU004447"/>
    </source>
</evidence>
<dbReference type="GO" id="GO:0005829">
    <property type="term" value="C:cytosol"/>
    <property type="evidence" value="ECO:0007669"/>
    <property type="project" value="TreeGrafter"/>
</dbReference>
<dbReference type="CTD" id="20248839"/>
<dbReference type="InterPro" id="IPR050626">
    <property type="entry name" value="Peptidase_M16"/>
</dbReference>
<dbReference type="Pfam" id="PF22456">
    <property type="entry name" value="PqqF-like_C_4"/>
    <property type="match status" value="1"/>
</dbReference>
<evidence type="ECO:0000256" key="7">
    <source>
        <dbReference type="ARBA" id="ARBA00023049"/>
    </source>
</evidence>
<dbReference type="STRING" id="225164.V4ANC9"/>
<dbReference type="PANTHER" id="PTHR43690:SF18">
    <property type="entry name" value="INSULIN-DEGRADING ENZYME-RELATED"/>
    <property type="match status" value="1"/>
</dbReference>
<evidence type="ECO:0000256" key="1">
    <source>
        <dbReference type="ARBA" id="ARBA00001947"/>
    </source>
</evidence>
<dbReference type="PANTHER" id="PTHR43690">
    <property type="entry name" value="NARDILYSIN"/>
    <property type="match status" value="1"/>
</dbReference>
<comment type="similarity">
    <text evidence="2 13">Belongs to the peptidase M16 family.</text>
</comment>
<dbReference type="GO" id="GO:0005739">
    <property type="term" value="C:mitochondrion"/>
    <property type="evidence" value="ECO:0007669"/>
    <property type="project" value="TreeGrafter"/>
</dbReference>
<evidence type="ECO:0000256" key="8">
    <source>
        <dbReference type="ARBA" id="ARBA00052248"/>
    </source>
</evidence>
<dbReference type="Pfam" id="PF05193">
    <property type="entry name" value="Peptidase_M16_C"/>
    <property type="match status" value="1"/>
</dbReference>
<dbReference type="InterPro" id="IPR011249">
    <property type="entry name" value="Metalloenz_LuxS/M16"/>
</dbReference>
<dbReference type="SUPFAM" id="SSF63411">
    <property type="entry name" value="LuxS/MPP-like metallohydrolase"/>
    <property type="match status" value="4"/>
</dbReference>
<dbReference type="InterPro" id="IPR011765">
    <property type="entry name" value="Pept_M16_N"/>
</dbReference>
<sequence>MTQHIKQTYNEDVISKSAEDKRLYRGLELTNGMKVLLVSDPDTDKASAALDVNIGYMKDPWELQGLAHFCEHMLFLGTKKYPEENEYNKFLSEHGGSSNAFTSSEHTNFYFDVAAENLAGALDRFSQFFHSPLFTPSATEREVNAVNSENDKNLQNDAWRAAQLERSLANPKHDYYKFGTGNKSTLETLPKASGIDVRDELLKFHSKYYSSNIMGLCVLGKETLDELSELVVPLFYDVENKNLTVPEWLEQPFEREEYVTRVNVVPVKDVRHLNVFWSIPDLQPYYTSNPGHYLGHLIGHEGEGSLLSELKSRGWVNMLMGGQKAGAKGFAFFIVTVDLTDDGLDHVDDIVTLIYQYINMLKKEGTKEWIFNECKDLSAMTFRFKDKEKPHNYTSKHAGYLHEFFLPEVLSGPYIMSEYRPDLIEMVLQKLTIDNMKMIVMAKKFESEAHLKEKWYDTDYSISKVSPETLNTWSTCGLHNNLRLPEKNEFIATNFDIIPNETEDTPLTRLWYKKDEKFLLPKSCTNIELTTPLSYSDPVQSNLTYLFVTLFADNLNEYAYAAELAGLHYNLQCTPYGIHLSLKGYNDKQDILLKKILEKLTTFKVDSKRFEIIKELYERSLRNFEANQPHAHVTYYTSVLMSEVYWTNQELLDCLDEVTVEKMEKFMPQLLSKLYIEALIYGNTSKQKAIETIETVESVLQTNIGTKPLLPSLRKRYREIQLPDGCYYIYQKTNKVHKSSCIQMYYQTGIQCKENNMLLELLCQIINEPCFNILRTQEQLGYIVMSGVRRSSGVQGLRFIIQSDKSPIYVESRVEVFIQKMEEYLDNLSEEDFQKHLKALASKRAEQPKKMSLQNNRYWNEISSQQYHFDRDACEIACLKTFSKTDLINYFKEMIVLNAPKRHKLSVHVISSSIENETINKVADDIIDGLAPPPTLPPPVIIEDVNSFKNTLGLYPLAKPYIDINTAKSKL</sequence>
<dbReference type="AlphaFoldDB" id="V4ANC9"/>
<keyword evidence="19" id="KW-1185">Reference proteome</keyword>
<evidence type="ECO:0000256" key="9">
    <source>
        <dbReference type="ARBA" id="ARBA00066874"/>
    </source>
</evidence>
<evidence type="ECO:0000256" key="11">
    <source>
        <dbReference type="ARBA" id="ARBA00074992"/>
    </source>
</evidence>
<comment type="catalytic activity">
    <reaction evidence="8">
        <text>Degradation of insulin, glucagon and other polypeptides. No action on proteins.</text>
        <dbReference type="EC" id="3.4.24.56"/>
    </reaction>
</comment>
<dbReference type="Pfam" id="PF00675">
    <property type="entry name" value="Peptidase_M16"/>
    <property type="match status" value="1"/>
</dbReference>
<dbReference type="KEGG" id="lgi:LOTGIDRAFT_232210"/>
<evidence type="ECO:0000256" key="4">
    <source>
        <dbReference type="ARBA" id="ARBA00022723"/>
    </source>
</evidence>
<keyword evidence="6" id="KW-0862">Zinc</keyword>
<dbReference type="Gene3D" id="3.30.830.10">
    <property type="entry name" value="Metalloenzyme, LuxS/M16 peptidase-like"/>
    <property type="match status" value="4"/>
</dbReference>
<evidence type="ECO:0000256" key="10">
    <source>
        <dbReference type="ARBA" id="ARBA00070422"/>
    </source>
</evidence>